<evidence type="ECO:0000313" key="8">
    <source>
        <dbReference type="EMBL" id="OJI94375.1"/>
    </source>
</evidence>
<dbReference type="Proteomes" id="UP000184514">
    <property type="component" value="Unassembled WGS sequence"/>
</dbReference>
<dbReference type="Pfam" id="PF05157">
    <property type="entry name" value="MshEN"/>
    <property type="match status" value="1"/>
</dbReference>
<feature type="region of interest" description="Disordered" evidence="4">
    <location>
        <begin position="620"/>
        <end position="643"/>
    </location>
</feature>
<dbReference type="InterPro" id="IPR029044">
    <property type="entry name" value="Nucleotide-diphossugar_trans"/>
</dbReference>
<keyword evidence="3 8" id="KW-0808">Transferase</keyword>
<dbReference type="GO" id="GO:0016757">
    <property type="term" value="F:glycosyltransferase activity"/>
    <property type="evidence" value="ECO:0007669"/>
    <property type="project" value="UniProtKB-KW"/>
</dbReference>
<feature type="transmembrane region" description="Helical" evidence="5">
    <location>
        <begin position="581"/>
        <end position="600"/>
    </location>
</feature>
<dbReference type="RefSeq" id="WP_072629994.1">
    <property type="nucleotide sequence ID" value="NZ_MLCB01000101.1"/>
</dbReference>
<feature type="domain" description="Type II secretion system protein GspE N-terminal" evidence="6">
    <location>
        <begin position="76"/>
        <end position="157"/>
    </location>
</feature>
<dbReference type="STRING" id="696762.PFRI_14040"/>
<dbReference type="EC" id="2.4.1.-" evidence="8"/>
<dbReference type="InterPro" id="IPR037257">
    <property type="entry name" value="T2SS_E_N_sf"/>
</dbReference>
<dbReference type="PANTHER" id="PTHR43630:SF1">
    <property type="entry name" value="POLY-BETA-1,6-N-ACETYL-D-GLUCOSAMINE SYNTHASE"/>
    <property type="match status" value="1"/>
</dbReference>
<dbReference type="PANTHER" id="PTHR43630">
    <property type="entry name" value="POLY-BETA-1,6-N-ACETYL-D-GLUCOSAMINE SYNTHASE"/>
    <property type="match status" value="1"/>
</dbReference>
<keyword evidence="5" id="KW-0472">Membrane</keyword>
<organism evidence="8 9">
    <name type="scientific">Planktotalea frisia</name>
    <dbReference type="NCBI Taxonomy" id="696762"/>
    <lineage>
        <taxon>Bacteria</taxon>
        <taxon>Pseudomonadati</taxon>
        <taxon>Pseudomonadota</taxon>
        <taxon>Alphaproteobacteria</taxon>
        <taxon>Rhodobacterales</taxon>
        <taxon>Paracoccaceae</taxon>
        <taxon>Planktotalea</taxon>
    </lineage>
</organism>
<evidence type="ECO:0000256" key="4">
    <source>
        <dbReference type="SAM" id="MobiDB-lite"/>
    </source>
</evidence>
<dbReference type="SUPFAM" id="SSF160246">
    <property type="entry name" value="EspE N-terminal domain-like"/>
    <property type="match status" value="1"/>
</dbReference>
<evidence type="ECO:0000313" key="9">
    <source>
        <dbReference type="Proteomes" id="UP000184514"/>
    </source>
</evidence>
<proteinExistence type="inferred from homology"/>
<evidence type="ECO:0000256" key="1">
    <source>
        <dbReference type="ARBA" id="ARBA00006739"/>
    </source>
</evidence>
<feature type="transmembrane region" description="Helical" evidence="5">
    <location>
        <begin position="505"/>
        <end position="526"/>
    </location>
</feature>
<evidence type="ECO:0000259" key="6">
    <source>
        <dbReference type="Pfam" id="PF05157"/>
    </source>
</evidence>
<keyword evidence="2 8" id="KW-0328">Glycosyltransferase</keyword>
<protein>
    <submittedName>
        <fullName evidence="8">Beta-monoglucosyldiacylglycerol synthase</fullName>
        <ecNumber evidence="8">2.4.1.-</ecNumber>
    </submittedName>
</protein>
<feature type="transmembrane region" description="Helical" evidence="5">
    <location>
        <begin position="211"/>
        <end position="236"/>
    </location>
</feature>
<dbReference type="EMBL" id="MLCB01000101">
    <property type="protein sequence ID" value="OJI94375.1"/>
    <property type="molecule type" value="Genomic_DNA"/>
</dbReference>
<keyword evidence="5" id="KW-0812">Transmembrane</keyword>
<comment type="caution">
    <text evidence="8">The sequence shown here is derived from an EMBL/GenBank/DDBJ whole genome shotgun (WGS) entry which is preliminary data.</text>
</comment>
<accession>A0A1L9NYL4</accession>
<evidence type="ECO:0000259" key="7">
    <source>
        <dbReference type="Pfam" id="PF13632"/>
    </source>
</evidence>
<feature type="domain" description="Glycosyltransferase 2-like" evidence="7">
    <location>
        <begin position="341"/>
        <end position="535"/>
    </location>
</feature>
<evidence type="ECO:0000256" key="3">
    <source>
        <dbReference type="ARBA" id="ARBA00022679"/>
    </source>
</evidence>
<evidence type="ECO:0000256" key="5">
    <source>
        <dbReference type="SAM" id="Phobius"/>
    </source>
</evidence>
<dbReference type="CDD" id="cd06427">
    <property type="entry name" value="CESA_like_2"/>
    <property type="match status" value="1"/>
</dbReference>
<dbReference type="InterPro" id="IPR001173">
    <property type="entry name" value="Glyco_trans_2-like"/>
</dbReference>
<feature type="transmembrane region" description="Helical" evidence="5">
    <location>
        <begin position="546"/>
        <end position="569"/>
    </location>
</feature>
<evidence type="ECO:0000256" key="2">
    <source>
        <dbReference type="ARBA" id="ARBA00022676"/>
    </source>
</evidence>
<comment type="similarity">
    <text evidence="1">Belongs to the glycosyltransferase 2 family.</text>
</comment>
<name>A0A1L9NYL4_9RHOB</name>
<sequence>MSSVQIRALKPIEPIQPRLKRRPLGKMLVERGFIKTSDVLVSLGHQRISDAQLGHLLIAQDLISEYELFETLALQHNLPFLTLQTSSPDLDLQLFLPPQECLRLHCVPWMKDKNGTVLAASSPEQLAIAIQEMPSQLHPISGAIASPQDINKTIRASGDHLLAIRAETLVPDALSCRALPAQLKTILAITIPLFLTAVLLKWVTLVGLYQAFFGFSVAMVCLGMALKSSAVAVEMFTRKITDQKRLSLPKKLPCISILIPLHDESEILDALLQRIGLLNYPKSLLDVILVIEADDFATRTNLENADLPNWMRTLIVPPGNITTKPRTMNYALPFCIGDIVGIYDAEDAPHPEQLNEVVARFAAEPEQTACLQAILDFYNARSNALARFFAIEYATWFRLILPGISKLGFAIPLGGTSVFFRRNILEKLHGWDAHNVTEDADLGIRLARAGYRTRLISSVTLEEANNKAWPWIKQRSRWLKGYLITYFTHMRRPLRLLFELGPWKFFGFQAFFLSSISQYMLAPLIWSHMLLYFTAREWLEAAIPAHLLSTIIIAFIFMWLTSLVTYMIAVTRKLHRHLMPWTLLMTLYMGLGTLAIYKGMWELLTRPFYWEKTAHGHSEHDLAQAPSDESESSLSRVTNATEI</sequence>
<feature type="compositionally biased region" description="Polar residues" evidence="4">
    <location>
        <begin position="632"/>
        <end position="643"/>
    </location>
</feature>
<dbReference type="Pfam" id="PF13632">
    <property type="entry name" value="Glyco_trans_2_3"/>
    <property type="match status" value="1"/>
</dbReference>
<dbReference type="InterPro" id="IPR007831">
    <property type="entry name" value="T2SS_GspE_N"/>
</dbReference>
<dbReference type="SUPFAM" id="SSF53448">
    <property type="entry name" value="Nucleotide-diphospho-sugar transferases"/>
    <property type="match status" value="1"/>
</dbReference>
<dbReference type="AlphaFoldDB" id="A0A1L9NYL4"/>
<gene>
    <name evidence="8" type="ORF">PFRI_14040</name>
</gene>
<reference evidence="8 9" key="1">
    <citation type="submission" date="2016-10" db="EMBL/GenBank/DDBJ databases">
        <title>Genome sequence of Planktotalea frisia SH6-1.</title>
        <authorList>
            <person name="Poehlein A."/>
            <person name="Bakenhus I."/>
            <person name="Voget S."/>
            <person name="Brinkhoff T."/>
            <person name="Simon M."/>
        </authorList>
    </citation>
    <scope>NUCLEOTIDE SEQUENCE [LARGE SCALE GENOMIC DNA]</scope>
    <source>
        <strain evidence="8 9">SH6-1</strain>
    </source>
</reference>
<keyword evidence="5" id="KW-1133">Transmembrane helix</keyword>
<dbReference type="OrthoDB" id="7431422at2"/>
<dbReference type="Gene3D" id="3.90.550.10">
    <property type="entry name" value="Spore Coat Polysaccharide Biosynthesis Protein SpsA, Chain A"/>
    <property type="match status" value="1"/>
</dbReference>
<feature type="transmembrane region" description="Helical" evidence="5">
    <location>
        <begin position="186"/>
        <end position="205"/>
    </location>
</feature>
<keyword evidence="9" id="KW-1185">Reference proteome</keyword>